<feature type="non-terminal residue" evidence="2">
    <location>
        <position position="275"/>
    </location>
</feature>
<reference evidence="2 4" key="2">
    <citation type="journal article" date="2013" name="Nature">
        <title>Insights into bilaterian evolution from three spiralian genomes.</title>
        <authorList>
            <person name="Simakov O."/>
            <person name="Marletaz F."/>
            <person name="Cho S.J."/>
            <person name="Edsinger-Gonzales E."/>
            <person name="Havlak P."/>
            <person name="Hellsten U."/>
            <person name="Kuo D.H."/>
            <person name="Larsson T."/>
            <person name="Lv J."/>
            <person name="Arendt D."/>
            <person name="Savage R."/>
            <person name="Osoegawa K."/>
            <person name="de Jong P."/>
            <person name="Grimwood J."/>
            <person name="Chapman J.A."/>
            <person name="Shapiro H."/>
            <person name="Aerts A."/>
            <person name="Otillar R.P."/>
            <person name="Terry A.Y."/>
            <person name="Boore J.L."/>
            <person name="Grigoriev I.V."/>
            <person name="Lindberg D.R."/>
            <person name="Seaver E.C."/>
            <person name="Weisblat D.A."/>
            <person name="Putnam N.H."/>
            <person name="Rokhsar D.S."/>
        </authorList>
    </citation>
    <scope>NUCLEOTIDE SEQUENCE</scope>
    <source>
        <strain evidence="2 4">I ESC-2004</strain>
    </source>
</reference>
<dbReference type="Pfam" id="PF12509">
    <property type="entry name" value="DUF3715"/>
    <property type="match status" value="1"/>
</dbReference>
<dbReference type="AlphaFoldDB" id="R7UP77"/>
<reference evidence="4" key="1">
    <citation type="submission" date="2012-12" db="EMBL/GenBank/DDBJ databases">
        <authorList>
            <person name="Hellsten U."/>
            <person name="Grimwood J."/>
            <person name="Chapman J.A."/>
            <person name="Shapiro H."/>
            <person name="Aerts A."/>
            <person name="Otillar R.P."/>
            <person name="Terry A.Y."/>
            <person name="Boore J.L."/>
            <person name="Simakov O."/>
            <person name="Marletaz F."/>
            <person name="Cho S.-J."/>
            <person name="Edsinger-Gonzales E."/>
            <person name="Havlak P."/>
            <person name="Kuo D.-H."/>
            <person name="Larsson T."/>
            <person name="Lv J."/>
            <person name="Arendt D."/>
            <person name="Savage R."/>
            <person name="Osoegawa K."/>
            <person name="de Jong P."/>
            <person name="Lindberg D.R."/>
            <person name="Seaver E.C."/>
            <person name="Weisblat D.A."/>
            <person name="Putnam N.H."/>
            <person name="Grigoriev I.V."/>
            <person name="Rokhsar D.S."/>
        </authorList>
    </citation>
    <scope>NUCLEOTIDE SEQUENCE</scope>
    <source>
        <strain evidence="4">I ESC-2004</strain>
    </source>
</reference>
<dbReference type="HOGENOM" id="CLU_1014000_0_0_1"/>
<organism evidence="2">
    <name type="scientific">Capitella teleta</name>
    <name type="common">Polychaete worm</name>
    <dbReference type="NCBI Taxonomy" id="283909"/>
    <lineage>
        <taxon>Eukaryota</taxon>
        <taxon>Metazoa</taxon>
        <taxon>Spiralia</taxon>
        <taxon>Lophotrochozoa</taxon>
        <taxon>Annelida</taxon>
        <taxon>Polychaeta</taxon>
        <taxon>Sedentaria</taxon>
        <taxon>Scolecida</taxon>
        <taxon>Capitellidae</taxon>
        <taxon>Capitella</taxon>
    </lineage>
</organism>
<dbReference type="PANTHER" id="PTHR16207">
    <property type="entry name" value="SET DOMAIN-CONTAINING PROTEIN"/>
    <property type="match status" value="1"/>
</dbReference>
<accession>R7UP77</accession>
<reference evidence="3" key="3">
    <citation type="submission" date="2015-06" db="UniProtKB">
        <authorList>
            <consortium name="EnsemblMetazoa"/>
        </authorList>
    </citation>
    <scope>IDENTIFICATION</scope>
</reference>
<dbReference type="OrthoDB" id="5960959at2759"/>
<dbReference type="EMBL" id="AMQN01006792">
    <property type="status" value="NOT_ANNOTATED_CDS"/>
    <property type="molecule type" value="Genomic_DNA"/>
</dbReference>
<dbReference type="EMBL" id="KB299138">
    <property type="protein sequence ID" value="ELU08329.1"/>
    <property type="molecule type" value="Genomic_DNA"/>
</dbReference>
<keyword evidence="4" id="KW-1185">Reference proteome</keyword>
<dbReference type="Proteomes" id="UP000014760">
    <property type="component" value="Unassembled WGS sequence"/>
</dbReference>
<evidence type="ECO:0000259" key="1">
    <source>
        <dbReference type="Pfam" id="PF12509"/>
    </source>
</evidence>
<name>R7UP77_CAPTE</name>
<gene>
    <name evidence="2" type="ORF">CAPTEDRAFT_153396</name>
</gene>
<evidence type="ECO:0000313" key="2">
    <source>
        <dbReference type="EMBL" id="ELU08329.1"/>
    </source>
</evidence>
<dbReference type="OMA" id="PLESHEF"/>
<dbReference type="GO" id="GO:0045814">
    <property type="term" value="P:negative regulation of gene expression, epigenetic"/>
    <property type="evidence" value="ECO:0007669"/>
    <property type="project" value="InterPro"/>
</dbReference>
<dbReference type="GO" id="GO:0005654">
    <property type="term" value="C:nucleoplasm"/>
    <property type="evidence" value="ECO:0007669"/>
    <property type="project" value="TreeGrafter"/>
</dbReference>
<protein>
    <recommendedName>
        <fullName evidence="1">TASOR pseudo-PARP domain-containing protein</fullName>
    </recommendedName>
</protein>
<feature type="domain" description="TASOR pseudo-PARP" evidence="1">
    <location>
        <begin position="88"/>
        <end position="234"/>
    </location>
</feature>
<dbReference type="InterPro" id="IPR022188">
    <property type="entry name" value="TASOR_DUF3715"/>
</dbReference>
<dbReference type="STRING" id="283909.R7UP77"/>
<evidence type="ECO:0000313" key="4">
    <source>
        <dbReference type="Proteomes" id="UP000014760"/>
    </source>
</evidence>
<dbReference type="InterPro" id="IPR046432">
    <property type="entry name" value="TASOR"/>
</dbReference>
<sequence>MAQNAQNHDDVLELDTLKKFTIPKKERPARELLEPLSTRSREFQHEILPLIHGSYKDRDAEKRFQYKGAYLVHNSLLQNAYLERRKDMRQKGYGEKEVQDSYVFIMADSLLQAKRICAEGLKNGNSRISNLGNPDLAVCVCKHADIISPTPLQYGHLCKLVVFKLMKGKVKSMTECKEAGSQIDPTPNFDTHISKSTQFDISSVSHTEAFESSQVYLYEYGEFEVEDRPRQLYPYAVVDVRYIGHDAHVKQTAKVARLSGPTVRPSYPLNQRPPF</sequence>
<evidence type="ECO:0000313" key="3">
    <source>
        <dbReference type="EnsemblMetazoa" id="CapteP153396"/>
    </source>
</evidence>
<dbReference type="PANTHER" id="PTHR16207:SF11">
    <property type="entry name" value="SET DOMAIN-CONTAINING PROTEIN"/>
    <property type="match status" value="1"/>
</dbReference>
<proteinExistence type="predicted"/>
<dbReference type="EnsemblMetazoa" id="CapteT153396">
    <property type="protein sequence ID" value="CapteP153396"/>
    <property type="gene ID" value="CapteG153396"/>
</dbReference>